<evidence type="ECO:0000256" key="1">
    <source>
        <dbReference type="SAM" id="Phobius"/>
    </source>
</evidence>
<keyword evidence="1" id="KW-0812">Transmembrane</keyword>
<evidence type="ECO:0000313" key="2">
    <source>
        <dbReference type="EMBL" id="EYB95739.1"/>
    </source>
</evidence>
<protein>
    <submittedName>
        <fullName evidence="2">Uncharacterized protein</fullName>
    </submittedName>
</protein>
<sequence>MVCCGSESTSCRNRQLSTADSRPDYEKTLGLKSPARKRLDQSCVGRLTSAPCPNAALIRRPETIADSPDFKPYTRRPKSTVLKNLSFWQGCAGVYRLGISMLLLSLLVAIMDFSMLFSFMSVLGNALQINVNEMPWHRCSSRGDGPGCRSIASCNERYEQDIYAEDSPLISTQELSEDLNDANTWNLRLKTKSFADQCIRSELSAIYRLSQEDKQQYLSYVGTQRSVPMLSFLLNKVGVDNYNGLAFGFPSASDILLHFLSWVLIIAISMQGRSFLLKEGDVFWDKIHLSEACIHFFAVFSTVMDSVLNIELCSPNETGSSLAVGSRFCSRTKIFCRSVRLSTTWSSNGSKARSGTGYMLHEQDRRAYSVTISTNVLPLHRRLLYCDFYAGRNG</sequence>
<organism evidence="2 3">
    <name type="scientific">Ancylostoma ceylanicum</name>
    <dbReference type="NCBI Taxonomy" id="53326"/>
    <lineage>
        <taxon>Eukaryota</taxon>
        <taxon>Metazoa</taxon>
        <taxon>Ecdysozoa</taxon>
        <taxon>Nematoda</taxon>
        <taxon>Chromadorea</taxon>
        <taxon>Rhabditida</taxon>
        <taxon>Rhabditina</taxon>
        <taxon>Rhabditomorpha</taxon>
        <taxon>Strongyloidea</taxon>
        <taxon>Ancylostomatidae</taxon>
        <taxon>Ancylostomatinae</taxon>
        <taxon>Ancylostoma</taxon>
    </lineage>
</organism>
<dbReference type="AlphaFoldDB" id="A0A016SZI8"/>
<feature type="transmembrane region" description="Helical" evidence="1">
    <location>
        <begin position="102"/>
        <end position="127"/>
    </location>
</feature>
<proteinExistence type="predicted"/>
<dbReference type="Proteomes" id="UP000024635">
    <property type="component" value="Unassembled WGS sequence"/>
</dbReference>
<name>A0A016SZI8_9BILA</name>
<keyword evidence="1" id="KW-1133">Transmembrane helix</keyword>
<accession>A0A016SZI8</accession>
<keyword evidence="1" id="KW-0472">Membrane</keyword>
<dbReference type="EMBL" id="JARK01001492">
    <property type="protein sequence ID" value="EYB95739.1"/>
    <property type="molecule type" value="Genomic_DNA"/>
</dbReference>
<comment type="caution">
    <text evidence="2">The sequence shown here is derived from an EMBL/GenBank/DDBJ whole genome shotgun (WGS) entry which is preliminary data.</text>
</comment>
<evidence type="ECO:0000313" key="3">
    <source>
        <dbReference type="Proteomes" id="UP000024635"/>
    </source>
</evidence>
<keyword evidence="3" id="KW-1185">Reference proteome</keyword>
<gene>
    <name evidence="2" type="primary">Acey_s0156.g3119</name>
    <name evidence="2" type="ORF">Y032_0156g3119</name>
</gene>
<reference evidence="3" key="1">
    <citation type="journal article" date="2015" name="Nat. Genet.">
        <title>The genome and transcriptome of the zoonotic hookworm Ancylostoma ceylanicum identify infection-specific gene families.</title>
        <authorList>
            <person name="Schwarz E.M."/>
            <person name="Hu Y."/>
            <person name="Antoshechkin I."/>
            <person name="Miller M.M."/>
            <person name="Sternberg P.W."/>
            <person name="Aroian R.V."/>
        </authorList>
    </citation>
    <scope>NUCLEOTIDE SEQUENCE</scope>
    <source>
        <strain evidence="3">HY135</strain>
    </source>
</reference>